<keyword evidence="2" id="KW-1185">Reference proteome</keyword>
<protein>
    <submittedName>
        <fullName evidence="1">Uncharacterized protein</fullName>
    </submittedName>
</protein>
<accession>A0ACD3BHZ7</accession>
<evidence type="ECO:0000313" key="1">
    <source>
        <dbReference type="EMBL" id="TFK77277.1"/>
    </source>
</evidence>
<proteinExistence type="predicted"/>
<dbReference type="EMBL" id="ML208259">
    <property type="protein sequence ID" value="TFK77277.1"/>
    <property type="molecule type" value="Genomic_DNA"/>
</dbReference>
<organism evidence="1 2">
    <name type="scientific">Pluteus cervinus</name>
    <dbReference type="NCBI Taxonomy" id="181527"/>
    <lineage>
        <taxon>Eukaryota</taxon>
        <taxon>Fungi</taxon>
        <taxon>Dikarya</taxon>
        <taxon>Basidiomycota</taxon>
        <taxon>Agaricomycotina</taxon>
        <taxon>Agaricomycetes</taxon>
        <taxon>Agaricomycetidae</taxon>
        <taxon>Agaricales</taxon>
        <taxon>Pluteineae</taxon>
        <taxon>Pluteaceae</taxon>
        <taxon>Pluteus</taxon>
    </lineage>
</organism>
<sequence length="83" mass="9198">MSPPPDLPSVLPSQPAIQDVDTTPEDLKAAQALGKVTSPTDTAIVICAFEGCFRLYPSHERLMLHRKRDHNSVDETKVVTWNN</sequence>
<reference evidence="1 2" key="1">
    <citation type="journal article" date="2019" name="Nat. Ecol. Evol.">
        <title>Megaphylogeny resolves global patterns of mushroom evolution.</title>
        <authorList>
            <person name="Varga T."/>
            <person name="Krizsan K."/>
            <person name="Foldi C."/>
            <person name="Dima B."/>
            <person name="Sanchez-Garcia M."/>
            <person name="Sanchez-Ramirez S."/>
            <person name="Szollosi G.J."/>
            <person name="Szarkandi J.G."/>
            <person name="Papp V."/>
            <person name="Albert L."/>
            <person name="Andreopoulos W."/>
            <person name="Angelini C."/>
            <person name="Antonin V."/>
            <person name="Barry K.W."/>
            <person name="Bougher N.L."/>
            <person name="Buchanan P."/>
            <person name="Buyck B."/>
            <person name="Bense V."/>
            <person name="Catcheside P."/>
            <person name="Chovatia M."/>
            <person name="Cooper J."/>
            <person name="Damon W."/>
            <person name="Desjardin D."/>
            <person name="Finy P."/>
            <person name="Geml J."/>
            <person name="Haridas S."/>
            <person name="Hughes K."/>
            <person name="Justo A."/>
            <person name="Karasinski D."/>
            <person name="Kautmanova I."/>
            <person name="Kiss B."/>
            <person name="Kocsube S."/>
            <person name="Kotiranta H."/>
            <person name="LaButti K.M."/>
            <person name="Lechner B.E."/>
            <person name="Liimatainen K."/>
            <person name="Lipzen A."/>
            <person name="Lukacs Z."/>
            <person name="Mihaltcheva S."/>
            <person name="Morgado L.N."/>
            <person name="Niskanen T."/>
            <person name="Noordeloos M.E."/>
            <person name="Ohm R.A."/>
            <person name="Ortiz-Santana B."/>
            <person name="Ovrebo C."/>
            <person name="Racz N."/>
            <person name="Riley R."/>
            <person name="Savchenko A."/>
            <person name="Shiryaev A."/>
            <person name="Soop K."/>
            <person name="Spirin V."/>
            <person name="Szebenyi C."/>
            <person name="Tomsovsky M."/>
            <person name="Tulloss R.E."/>
            <person name="Uehling J."/>
            <person name="Grigoriev I.V."/>
            <person name="Vagvolgyi C."/>
            <person name="Papp T."/>
            <person name="Martin F.M."/>
            <person name="Miettinen O."/>
            <person name="Hibbett D.S."/>
            <person name="Nagy L.G."/>
        </authorList>
    </citation>
    <scope>NUCLEOTIDE SEQUENCE [LARGE SCALE GENOMIC DNA]</scope>
    <source>
        <strain evidence="1 2">NL-1719</strain>
    </source>
</reference>
<evidence type="ECO:0000313" key="2">
    <source>
        <dbReference type="Proteomes" id="UP000308600"/>
    </source>
</evidence>
<name>A0ACD3BHZ7_9AGAR</name>
<gene>
    <name evidence="1" type="ORF">BDN72DRAFT_36312</name>
</gene>
<dbReference type="Proteomes" id="UP000308600">
    <property type="component" value="Unassembled WGS sequence"/>
</dbReference>